<comment type="caution">
    <text evidence="3">The sequence shown here is derived from an EMBL/GenBank/DDBJ whole genome shotgun (WGS) entry which is preliminary data.</text>
</comment>
<dbReference type="RefSeq" id="WP_237878607.1">
    <property type="nucleotide sequence ID" value="NZ_BAABEN010000013.1"/>
</dbReference>
<organism evidence="3 4">
    <name type="scientific">Streptomyces chitinivorans</name>
    <dbReference type="NCBI Taxonomy" id="1257027"/>
    <lineage>
        <taxon>Bacteria</taxon>
        <taxon>Bacillati</taxon>
        <taxon>Actinomycetota</taxon>
        <taxon>Actinomycetes</taxon>
        <taxon>Kitasatosporales</taxon>
        <taxon>Streptomycetaceae</taxon>
        <taxon>Streptomyces</taxon>
    </lineage>
</organism>
<evidence type="ECO:0000256" key="1">
    <source>
        <dbReference type="SAM" id="MobiDB-lite"/>
    </source>
</evidence>
<dbReference type="Proteomes" id="UP001607069">
    <property type="component" value="Unassembled WGS sequence"/>
</dbReference>
<protein>
    <submittedName>
        <fullName evidence="3">DUF3515 domain-containing protein</fullName>
    </submittedName>
</protein>
<keyword evidence="2" id="KW-0732">Signal</keyword>
<feature type="signal peptide" evidence="2">
    <location>
        <begin position="1"/>
        <end position="27"/>
    </location>
</feature>
<proteinExistence type="predicted"/>
<feature type="chain" id="PRO_5045183976" evidence="2">
    <location>
        <begin position="28"/>
        <end position="170"/>
    </location>
</feature>
<reference evidence="3 4" key="1">
    <citation type="submission" date="2024-10" db="EMBL/GenBank/DDBJ databases">
        <authorList>
            <person name="Cho J.-C."/>
        </authorList>
    </citation>
    <scope>NUCLEOTIDE SEQUENCE [LARGE SCALE GENOMIC DNA]</scope>
    <source>
        <strain evidence="3 4">KCTC29696</strain>
    </source>
</reference>
<dbReference type="EMBL" id="JBIHMK010000093">
    <property type="protein sequence ID" value="MFH0250686.1"/>
    <property type="molecule type" value="Genomic_DNA"/>
</dbReference>
<sequence>MSSVSRRSLPSALRTPAVVLAVLAAAAGCTPSGGDRSGPPVPSPTGEAADVCRELYGALPEEVDGQPRGEIEPETRFAAVWGDPAIELGCGVPRPEVLTPGSEHYNPTSESVEVNGVSWLLEEQGGGHRFTLLEREVFVRVTVPDAYAPEVNALVDLADAVRETVPEKPL</sequence>
<feature type="region of interest" description="Disordered" evidence="1">
    <location>
        <begin position="29"/>
        <end position="49"/>
    </location>
</feature>
<evidence type="ECO:0000313" key="4">
    <source>
        <dbReference type="Proteomes" id="UP001607069"/>
    </source>
</evidence>
<dbReference type="Pfam" id="PF12028">
    <property type="entry name" value="DUF3515"/>
    <property type="match status" value="1"/>
</dbReference>
<accession>A0ABW7HYQ4</accession>
<dbReference type="InterPro" id="IPR021903">
    <property type="entry name" value="DUF3515"/>
</dbReference>
<keyword evidence="4" id="KW-1185">Reference proteome</keyword>
<evidence type="ECO:0000313" key="3">
    <source>
        <dbReference type="EMBL" id="MFH0250686.1"/>
    </source>
</evidence>
<dbReference type="PROSITE" id="PS51257">
    <property type="entry name" value="PROKAR_LIPOPROTEIN"/>
    <property type="match status" value="1"/>
</dbReference>
<gene>
    <name evidence="3" type="ORF">ACG5V6_21020</name>
</gene>
<name>A0ABW7HYQ4_9ACTN</name>
<evidence type="ECO:0000256" key="2">
    <source>
        <dbReference type="SAM" id="SignalP"/>
    </source>
</evidence>